<dbReference type="PROSITE" id="PS50110">
    <property type="entry name" value="RESPONSE_REGULATORY"/>
    <property type="match status" value="1"/>
</dbReference>
<dbReference type="RefSeq" id="YP_009243973.1">
    <property type="nucleotide sequence ID" value="NC_029857.1"/>
</dbReference>
<protein>
    <recommendedName>
        <fullName evidence="8">TctD-like protein</fullName>
    </recommendedName>
</protein>
<dbReference type="Pfam" id="PF00196">
    <property type="entry name" value="GerE"/>
    <property type="match status" value="1"/>
</dbReference>
<gene>
    <name evidence="7" type="primary">ycf29</name>
    <name evidence="7" type="ORF">Sdur_178</name>
</gene>
<dbReference type="PANTHER" id="PTHR48111:SF67">
    <property type="entry name" value="TRANSCRIPTIONAL REGULATORY PROTEIN TCTD"/>
    <property type="match status" value="1"/>
</dbReference>
<evidence type="ECO:0000256" key="4">
    <source>
        <dbReference type="PROSITE-ProRule" id="PRU00169"/>
    </source>
</evidence>
<dbReference type="GeneID" id="27215681"/>
<keyword evidence="4" id="KW-0597">Phosphoprotein</keyword>
<dbReference type="Gene3D" id="3.40.50.2300">
    <property type="match status" value="1"/>
</dbReference>
<dbReference type="InterPro" id="IPR000792">
    <property type="entry name" value="Tscrpt_reg_LuxR_C"/>
</dbReference>
<organism evidence="7">
    <name type="scientific">Sporolithon durum</name>
    <dbReference type="NCBI Taxonomy" id="48970"/>
    <lineage>
        <taxon>Eukaryota</taxon>
        <taxon>Rhodophyta</taxon>
        <taxon>Florideophyceae</taxon>
        <taxon>Corallinophycidae</taxon>
        <taxon>Sporolithales</taxon>
        <taxon>Sporolithaceae</taxon>
        <taxon>Sporolithon</taxon>
    </lineage>
</organism>
<keyword evidence="7" id="KW-0934">Plastid</keyword>
<dbReference type="InterPro" id="IPR016032">
    <property type="entry name" value="Sig_transdc_resp-reg_C-effctor"/>
</dbReference>
<dbReference type="InterPro" id="IPR011006">
    <property type="entry name" value="CheY-like_superfamily"/>
</dbReference>
<dbReference type="InterPro" id="IPR036388">
    <property type="entry name" value="WH-like_DNA-bd_sf"/>
</dbReference>
<dbReference type="CDD" id="cd06170">
    <property type="entry name" value="LuxR_C_like"/>
    <property type="match status" value="1"/>
</dbReference>
<dbReference type="SMART" id="SM00448">
    <property type="entry name" value="REC"/>
    <property type="match status" value="1"/>
</dbReference>
<evidence type="ECO:0000256" key="3">
    <source>
        <dbReference type="ARBA" id="ARBA00023163"/>
    </source>
</evidence>
<feature type="domain" description="Response regulatory" evidence="6">
    <location>
        <begin position="4"/>
        <end position="120"/>
    </location>
</feature>
<dbReference type="GO" id="GO:0000156">
    <property type="term" value="F:phosphorelay response regulator activity"/>
    <property type="evidence" value="ECO:0007669"/>
    <property type="project" value="TreeGrafter"/>
</dbReference>
<dbReference type="GO" id="GO:0000976">
    <property type="term" value="F:transcription cis-regulatory region binding"/>
    <property type="evidence" value="ECO:0007669"/>
    <property type="project" value="TreeGrafter"/>
</dbReference>
<dbReference type="EMBL" id="KT266785">
    <property type="protein sequence ID" value="AMK96215.1"/>
    <property type="molecule type" value="Genomic_DNA"/>
</dbReference>
<dbReference type="AlphaFoldDB" id="A0A141SD47"/>
<evidence type="ECO:0000256" key="1">
    <source>
        <dbReference type="ARBA" id="ARBA00023015"/>
    </source>
</evidence>
<feature type="domain" description="HTH luxR-type" evidence="5">
    <location>
        <begin position="146"/>
        <end position="211"/>
    </location>
</feature>
<sequence length="222" mass="25474">MCKQILLVDDDLDLAYAIKSYLSLENKKVTIVDNSRKALDLLNICLFDLVITDIMMPHMNGYELIVKIRQNMKWSNIPIICLTAKGMTQDRIKGYNLGCNAYLTKPFHPSELLSIIDSIFYNINLLKKSVDYQFSIEKELSKSTLSKNGVSNLTPREISVLKLLIRGLMNKEIASCLKLSTRNVEKYVSRLLNKTKTRNRTELAQFSWSNIMKANDGTRTRE</sequence>
<keyword evidence="1" id="KW-0805">Transcription regulation</keyword>
<dbReference type="Pfam" id="PF00072">
    <property type="entry name" value="Response_reg"/>
    <property type="match status" value="1"/>
</dbReference>
<dbReference type="Gene3D" id="1.10.10.10">
    <property type="entry name" value="Winged helix-like DNA-binding domain superfamily/Winged helix DNA-binding domain"/>
    <property type="match status" value="1"/>
</dbReference>
<dbReference type="SUPFAM" id="SSF52172">
    <property type="entry name" value="CheY-like"/>
    <property type="match status" value="1"/>
</dbReference>
<dbReference type="SUPFAM" id="SSF46894">
    <property type="entry name" value="C-terminal effector domain of the bipartite response regulators"/>
    <property type="match status" value="1"/>
</dbReference>
<evidence type="ECO:0000259" key="5">
    <source>
        <dbReference type="PROSITE" id="PS50043"/>
    </source>
</evidence>
<dbReference type="PROSITE" id="PS50043">
    <property type="entry name" value="HTH_LUXR_2"/>
    <property type="match status" value="1"/>
</dbReference>
<proteinExistence type="predicted"/>
<evidence type="ECO:0000256" key="2">
    <source>
        <dbReference type="ARBA" id="ARBA00023125"/>
    </source>
</evidence>
<evidence type="ECO:0008006" key="8">
    <source>
        <dbReference type="Google" id="ProtNLM"/>
    </source>
</evidence>
<feature type="modified residue" description="4-aspartylphosphate" evidence="4">
    <location>
        <position position="53"/>
    </location>
</feature>
<dbReference type="GO" id="GO:0032993">
    <property type="term" value="C:protein-DNA complex"/>
    <property type="evidence" value="ECO:0007669"/>
    <property type="project" value="TreeGrafter"/>
</dbReference>
<dbReference type="PRINTS" id="PR00038">
    <property type="entry name" value="HTHLUXR"/>
</dbReference>
<dbReference type="GO" id="GO:0005829">
    <property type="term" value="C:cytosol"/>
    <property type="evidence" value="ECO:0007669"/>
    <property type="project" value="TreeGrafter"/>
</dbReference>
<accession>A0A141SD47</accession>
<dbReference type="PANTHER" id="PTHR48111">
    <property type="entry name" value="REGULATOR OF RPOS"/>
    <property type="match status" value="1"/>
</dbReference>
<dbReference type="SMART" id="SM00421">
    <property type="entry name" value="HTH_LUXR"/>
    <property type="match status" value="1"/>
</dbReference>
<keyword evidence="2" id="KW-0238">DNA-binding</keyword>
<dbReference type="PROSITE" id="PS00622">
    <property type="entry name" value="HTH_LUXR_1"/>
    <property type="match status" value="1"/>
</dbReference>
<dbReference type="GO" id="GO:0006355">
    <property type="term" value="P:regulation of DNA-templated transcription"/>
    <property type="evidence" value="ECO:0007669"/>
    <property type="project" value="InterPro"/>
</dbReference>
<evidence type="ECO:0000313" key="7">
    <source>
        <dbReference type="EMBL" id="AMK96215.1"/>
    </source>
</evidence>
<reference evidence="7" key="1">
    <citation type="submission" date="2015-07" db="EMBL/GenBank/DDBJ databases">
        <title>Reconstructing the complex evolutionary history of mobile plasmids in red algal genomes.</title>
        <authorList>
            <person name="Lee J."/>
            <person name="Kim K.M."/>
            <person name="Yang E.C."/>
            <person name="Miller K.A."/>
            <person name="Boo S.M."/>
            <person name="Bhattacharya D."/>
            <person name="Yoon H.S."/>
        </authorList>
    </citation>
    <scope>NUCLEOTIDE SEQUENCE</scope>
</reference>
<geneLocation type="plastid" evidence="7"/>
<keyword evidence="3" id="KW-0804">Transcription</keyword>
<dbReference type="InterPro" id="IPR039420">
    <property type="entry name" value="WalR-like"/>
</dbReference>
<name>A0A141SD47_9FLOR</name>
<dbReference type="InterPro" id="IPR001789">
    <property type="entry name" value="Sig_transdc_resp-reg_receiver"/>
</dbReference>
<evidence type="ECO:0000259" key="6">
    <source>
        <dbReference type="PROSITE" id="PS50110"/>
    </source>
</evidence>